<name>A0ABX6YLN5_9MICO</name>
<sequence>MAGKALEATRLRVSEACCAIYIAHKTTDLTVAEIAREAEVAERSFYRYFPIKAESVGPVFDWTTRTFNEAVAAAPRDVPLQSVLRDGYRAMLGGDVADRTRNLFPLVFADAEMWSVFLRKVHDGERSLAPILASRLGIVTDSVFARTVAAAVASATRISLEEMITTGEDPEQIFLESLEAFSTGDLIER</sequence>
<reference evidence="4 5" key="1">
    <citation type="submission" date="2020-12" db="EMBL/GenBank/DDBJ databases">
        <title>Microbacterium sp. HY060.</title>
        <authorList>
            <person name="Zhou J."/>
        </authorList>
    </citation>
    <scope>NUCLEOTIDE SEQUENCE [LARGE SCALE GENOMIC DNA]</scope>
    <source>
        <strain evidence="4 5">HY60</strain>
    </source>
</reference>
<proteinExistence type="predicted"/>
<dbReference type="Proteomes" id="UP000662814">
    <property type="component" value="Chromosome"/>
</dbReference>
<dbReference type="InterPro" id="IPR009057">
    <property type="entry name" value="Homeodomain-like_sf"/>
</dbReference>
<dbReference type="Gene3D" id="1.10.357.10">
    <property type="entry name" value="Tetracycline Repressor, domain 2"/>
    <property type="match status" value="1"/>
</dbReference>
<feature type="domain" description="HTH tetR-type" evidence="3">
    <location>
        <begin position="7"/>
        <end position="67"/>
    </location>
</feature>
<feature type="DNA-binding region" description="H-T-H motif" evidence="2">
    <location>
        <begin position="30"/>
        <end position="49"/>
    </location>
</feature>
<dbReference type="SUPFAM" id="SSF46689">
    <property type="entry name" value="Homeodomain-like"/>
    <property type="match status" value="1"/>
</dbReference>
<keyword evidence="1 2" id="KW-0238">DNA-binding</keyword>
<evidence type="ECO:0000259" key="3">
    <source>
        <dbReference type="PROSITE" id="PS50977"/>
    </source>
</evidence>
<accession>A0ABX6YLN5</accession>
<protein>
    <submittedName>
        <fullName evidence="4">TetR family transcriptional regulator</fullName>
    </submittedName>
</protein>
<dbReference type="RefSeq" id="WP_166988592.1">
    <property type="nucleotide sequence ID" value="NZ_CP061169.1"/>
</dbReference>
<dbReference type="InterPro" id="IPR001647">
    <property type="entry name" value="HTH_TetR"/>
</dbReference>
<dbReference type="Pfam" id="PF00440">
    <property type="entry name" value="TetR_N"/>
    <property type="match status" value="1"/>
</dbReference>
<dbReference type="Gene3D" id="1.10.10.60">
    <property type="entry name" value="Homeodomain-like"/>
    <property type="match status" value="1"/>
</dbReference>
<organism evidence="4 5">
    <name type="scientific">Paramicrobacterium chengjingii</name>
    <dbReference type="NCBI Taxonomy" id="2769067"/>
    <lineage>
        <taxon>Bacteria</taxon>
        <taxon>Bacillati</taxon>
        <taxon>Actinomycetota</taxon>
        <taxon>Actinomycetes</taxon>
        <taxon>Micrococcales</taxon>
        <taxon>Microbacteriaceae</taxon>
        <taxon>Paramicrobacterium</taxon>
    </lineage>
</organism>
<evidence type="ECO:0000256" key="1">
    <source>
        <dbReference type="ARBA" id="ARBA00023125"/>
    </source>
</evidence>
<evidence type="ECO:0000256" key="2">
    <source>
        <dbReference type="PROSITE-ProRule" id="PRU00335"/>
    </source>
</evidence>
<dbReference type="EMBL" id="CP061169">
    <property type="protein sequence ID" value="QPZ39316.1"/>
    <property type="molecule type" value="Genomic_DNA"/>
</dbReference>
<keyword evidence="5" id="KW-1185">Reference proteome</keyword>
<gene>
    <name evidence="4" type="ORF">HCR76_04445</name>
</gene>
<dbReference type="PROSITE" id="PS50977">
    <property type="entry name" value="HTH_TETR_2"/>
    <property type="match status" value="1"/>
</dbReference>
<evidence type="ECO:0000313" key="5">
    <source>
        <dbReference type="Proteomes" id="UP000662814"/>
    </source>
</evidence>
<evidence type="ECO:0000313" key="4">
    <source>
        <dbReference type="EMBL" id="QPZ39316.1"/>
    </source>
</evidence>